<dbReference type="AlphaFoldDB" id="A0A6G1GNS1"/>
<dbReference type="EMBL" id="ML977184">
    <property type="protein sequence ID" value="KAF1982460.1"/>
    <property type="molecule type" value="Genomic_DNA"/>
</dbReference>
<dbReference type="InterPro" id="IPR000210">
    <property type="entry name" value="BTB/POZ_dom"/>
</dbReference>
<name>A0A6G1GNS1_9PEZI</name>
<evidence type="ECO:0000256" key="1">
    <source>
        <dbReference type="SAM" id="Phobius"/>
    </source>
</evidence>
<keyword evidence="1" id="KW-0812">Transmembrane</keyword>
<sequence>MSEGTFHGDDDFMRIKDETPPGLHSLTYGLNSALESGQFSDLTIRGGGEEWKAHKVVMCPQSEYFAKACASLETSSSNVIDLGDNLDLYAFHGLILFIPLLFLTSFEKK</sequence>
<gene>
    <name evidence="3" type="ORF">K402DRAFT_195539</name>
</gene>
<keyword evidence="4" id="KW-1185">Reference proteome</keyword>
<dbReference type="InterPro" id="IPR011333">
    <property type="entry name" value="SKP1/BTB/POZ_sf"/>
</dbReference>
<dbReference type="SUPFAM" id="SSF54695">
    <property type="entry name" value="POZ domain"/>
    <property type="match status" value="1"/>
</dbReference>
<keyword evidence="1" id="KW-1133">Transmembrane helix</keyword>
<evidence type="ECO:0000259" key="2">
    <source>
        <dbReference type="PROSITE" id="PS50097"/>
    </source>
</evidence>
<proteinExistence type="predicted"/>
<evidence type="ECO:0000313" key="4">
    <source>
        <dbReference type="Proteomes" id="UP000800041"/>
    </source>
</evidence>
<keyword evidence="1" id="KW-0472">Membrane</keyword>
<dbReference type="Proteomes" id="UP000800041">
    <property type="component" value="Unassembled WGS sequence"/>
</dbReference>
<reference evidence="3" key="1">
    <citation type="journal article" date="2020" name="Stud. Mycol.">
        <title>101 Dothideomycetes genomes: a test case for predicting lifestyles and emergence of pathogens.</title>
        <authorList>
            <person name="Haridas S."/>
            <person name="Albert R."/>
            <person name="Binder M."/>
            <person name="Bloem J."/>
            <person name="Labutti K."/>
            <person name="Salamov A."/>
            <person name="Andreopoulos B."/>
            <person name="Baker S."/>
            <person name="Barry K."/>
            <person name="Bills G."/>
            <person name="Bluhm B."/>
            <person name="Cannon C."/>
            <person name="Castanera R."/>
            <person name="Culley D."/>
            <person name="Daum C."/>
            <person name="Ezra D."/>
            <person name="Gonzalez J."/>
            <person name="Henrissat B."/>
            <person name="Kuo A."/>
            <person name="Liang C."/>
            <person name="Lipzen A."/>
            <person name="Lutzoni F."/>
            <person name="Magnuson J."/>
            <person name="Mondo S."/>
            <person name="Nolan M."/>
            <person name="Ohm R."/>
            <person name="Pangilinan J."/>
            <person name="Park H.-J."/>
            <person name="Ramirez L."/>
            <person name="Alfaro M."/>
            <person name="Sun H."/>
            <person name="Tritt A."/>
            <person name="Yoshinaga Y."/>
            <person name="Zwiers L.-H."/>
            <person name="Turgeon B."/>
            <person name="Goodwin S."/>
            <person name="Spatafora J."/>
            <person name="Crous P."/>
            <person name="Grigoriev I."/>
        </authorList>
    </citation>
    <scope>NUCLEOTIDE SEQUENCE</scope>
    <source>
        <strain evidence="3">CBS 113979</strain>
    </source>
</reference>
<feature type="transmembrane region" description="Helical" evidence="1">
    <location>
        <begin position="88"/>
        <end position="106"/>
    </location>
</feature>
<accession>A0A6G1GNS1</accession>
<feature type="domain" description="BTB" evidence="2">
    <location>
        <begin position="40"/>
        <end position="98"/>
    </location>
</feature>
<protein>
    <recommendedName>
        <fullName evidence="2">BTB domain-containing protein</fullName>
    </recommendedName>
</protein>
<dbReference type="OrthoDB" id="3852581at2759"/>
<evidence type="ECO:0000313" key="3">
    <source>
        <dbReference type="EMBL" id="KAF1982460.1"/>
    </source>
</evidence>
<dbReference type="Pfam" id="PF00651">
    <property type="entry name" value="BTB"/>
    <property type="match status" value="1"/>
</dbReference>
<organism evidence="3 4">
    <name type="scientific">Aulographum hederae CBS 113979</name>
    <dbReference type="NCBI Taxonomy" id="1176131"/>
    <lineage>
        <taxon>Eukaryota</taxon>
        <taxon>Fungi</taxon>
        <taxon>Dikarya</taxon>
        <taxon>Ascomycota</taxon>
        <taxon>Pezizomycotina</taxon>
        <taxon>Dothideomycetes</taxon>
        <taxon>Pleosporomycetidae</taxon>
        <taxon>Aulographales</taxon>
        <taxon>Aulographaceae</taxon>
    </lineage>
</organism>
<dbReference type="CDD" id="cd18186">
    <property type="entry name" value="BTB_POZ_ZBTB_KLHL-like"/>
    <property type="match status" value="1"/>
</dbReference>
<dbReference type="Gene3D" id="3.30.710.10">
    <property type="entry name" value="Potassium Channel Kv1.1, Chain A"/>
    <property type="match status" value="1"/>
</dbReference>
<dbReference type="PROSITE" id="PS50097">
    <property type="entry name" value="BTB"/>
    <property type="match status" value="1"/>
</dbReference>